<keyword evidence="4 8" id="KW-0732">Signal</keyword>
<feature type="region of interest" description="Disordered" evidence="7">
    <location>
        <begin position="1160"/>
        <end position="1195"/>
    </location>
</feature>
<feature type="domain" description="SGNH hydrolase-type esterase" evidence="10">
    <location>
        <begin position="48"/>
        <end position="221"/>
    </location>
</feature>
<dbReference type="AlphaFoldDB" id="A0A934VFS9"/>
<dbReference type="SUPFAM" id="SSF52266">
    <property type="entry name" value="SGNH hydrolase"/>
    <property type="match status" value="1"/>
</dbReference>
<gene>
    <name evidence="11" type="ORF">JIN81_09785</name>
</gene>
<dbReference type="GO" id="GO:0046872">
    <property type="term" value="F:metal ion binding"/>
    <property type="evidence" value="ECO:0007669"/>
    <property type="project" value="UniProtKB-KW"/>
</dbReference>
<dbReference type="PROSITE" id="PS00523">
    <property type="entry name" value="SULFATASE_1"/>
    <property type="match status" value="1"/>
</dbReference>
<dbReference type="Proteomes" id="UP000658278">
    <property type="component" value="Unassembled WGS sequence"/>
</dbReference>
<dbReference type="CDD" id="cd16144">
    <property type="entry name" value="ARS_like"/>
    <property type="match status" value="1"/>
</dbReference>
<dbReference type="EMBL" id="JAENII010000006">
    <property type="protein sequence ID" value="MBK1827312.1"/>
    <property type="molecule type" value="Genomic_DNA"/>
</dbReference>
<dbReference type="InterPro" id="IPR013320">
    <property type="entry name" value="ConA-like_dom_sf"/>
</dbReference>
<dbReference type="InterPro" id="IPR017850">
    <property type="entry name" value="Alkaline_phosphatase_core_sf"/>
</dbReference>
<feature type="signal peptide" evidence="8">
    <location>
        <begin position="1"/>
        <end position="22"/>
    </location>
</feature>
<dbReference type="Gene3D" id="2.60.120.200">
    <property type="match status" value="1"/>
</dbReference>
<sequence length="1273" mass="135337">MKAHQFIIGLLGLTLTAGSLHAAELSALDAELSKAWPDNRTINIVFHGHSVPSGYHRAGEVKPFESYPYLFGQQLKQRYPNAVVNIITTSIGGEHSIDGAARFSTDVFAQQPDLILIDYAINDRSQAIPAVETAWQSMIDEAQTAGVPVILLTPTGVSGEDLSNPGDPLTERADLIRDLADTEDVLLADVSAAWLAEIASGTPEANLLSQGNHPNLAGHQLAADTIWTTFSNATSQSTITVNGPDFPNDGSTASFVSPDGLVVFQTSTYFSGNGNFIGDAGGNNVNAWDLNDTLTVEFEGGVGLTEINTRWTTGNIVISGFTEDPGATITRGGAVVWNSGSNTLTLTMSWDAGVGDGITFSNPAASDGQTLNFSFAAPPANRQTAVTSFVYRVTGTPAPDPLVHYTFDTGSVSGTTVSDASGNGNNATIVPSGTAPVTDEPGLFEQSFRFVSGDDPGGIVSIPASTVPSGNSPRTFSMWFKQAAEAGQDKLFGYGNNAAGQAIDFGLEAGGLRIRHWGGSITYGTGFDFAGTDGGWHHVALRVGENATTFADVDVFLDGRRLLPEAGGATSVALNTANSSFAIGSSATPASALGFDGYLDEFMAWDSALTGIQIQELAEAPPVPTIVQFSASPQNRVPSGSAVTLSWTTENATTLTLNPGMIDVTGLTSTVVNPTEKTTYTLTASDGTNLDATDEVIINVGAEPYPNVIVFFLDDFGWSDWEQNGASTGSVFHETPNMNQLAAEGMYFPNGYASTPVCSPTRGSLLTGQSPAYNKLTDWISGAGDAGKSVREAEWIKKLSTDTPNFGSVLRECGYRALHIGKWHLGAGTSAEANPLNHGFEFNVGGNQFGTPPAPERYFASANGFSGLPNMGPDIAPPGSYLTDVLTEQAVEQIQLAAEEDTAFVMYLSHFAVHTPIQAPAATVAKYQAKLDNNPGMDWQGQTNPTYAAMVEHVDLSLGAIMATLADPDGDPMTDDSIAENTMIVFTADNGGLLSATSNRPLRDGKGGNYEGGIREPWVFWWPGTIAPGINPEPIVSHDLFPTILSKAGIPVPEGHEVNGQDLSPLLEGTSFEREEPLVFHYPHWSPQGGSPYSAIRQGDWKLLYNYTNASWELYNLAEDIGETTNRISTEADRQAVLSWALANGLENLDANYPRNVSTLAEEPPVPLVSPENDQDGDGRDDLQETLEGTDPLDAQSYFAPVPMMDSGTFSMAWLGVEGRRYQLEVSETLTANSWFPLETFGPLATAEPVQFEDIIGPLSPPSRFYRIVTDLP</sequence>
<evidence type="ECO:0000313" key="12">
    <source>
        <dbReference type="Proteomes" id="UP000658278"/>
    </source>
</evidence>
<dbReference type="PANTHER" id="PTHR42693">
    <property type="entry name" value="ARYLSULFATASE FAMILY MEMBER"/>
    <property type="match status" value="1"/>
</dbReference>
<dbReference type="InterPro" id="IPR000917">
    <property type="entry name" value="Sulfatase_N"/>
</dbReference>
<dbReference type="SUPFAM" id="SSF53649">
    <property type="entry name" value="Alkaline phosphatase-like"/>
    <property type="match status" value="1"/>
</dbReference>
<dbReference type="InterPro" id="IPR024607">
    <property type="entry name" value="Sulfatase_CS"/>
</dbReference>
<dbReference type="Gene3D" id="3.40.50.1110">
    <property type="entry name" value="SGNH hydrolase"/>
    <property type="match status" value="1"/>
</dbReference>
<keyword evidence="5 11" id="KW-0378">Hydrolase</keyword>
<keyword evidence="3" id="KW-0479">Metal-binding</keyword>
<evidence type="ECO:0000256" key="2">
    <source>
        <dbReference type="ARBA" id="ARBA00008779"/>
    </source>
</evidence>
<evidence type="ECO:0000256" key="5">
    <source>
        <dbReference type="ARBA" id="ARBA00022801"/>
    </source>
</evidence>
<dbReference type="Pfam" id="PF13385">
    <property type="entry name" value="Laminin_G_3"/>
    <property type="match status" value="1"/>
</dbReference>
<comment type="caution">
    <text evidence="11">The sequence shown here is derived from an EMBL/GenBank/DDBJ whole genome shotgun (WGS) entry which is preliminary data.</text>
</comment>
<name>A0A934VFS9_9BACT</name>
<evidence type="ECO:0000256" key="3">
    <source>
        <dbReference type="ARBA" id="ARBA00022723"/>
    </source>
</evidence>
<proteinExistence type="inferred from homology"/>
<evidence type="ECO:0000256" key="1">
    <source>
        <dbReference type="ARBA" id="ARBA00001913"/>
    </source>
</evidence>
<evidence type="ECO:0000256" key="6">
    <source>
        <dbReference type="ARBA" id="ARBA00022837"/>
    </source>
</evidence>
<keyword evidence="12" id="KW-1185">Reference proteome</keyword>
<accession>A0A934VFS9</accession>
<protein>
    <submittedName>
        <fullName evidence="11">Sulfatase-like hydrolase/transferase</fullName>
    </submittedName>
</protein>
<reference evidence="11" key="1">
    <citation type="submission" date="2021-01" db="EMBL/GenBank/DDBJ databases">
        <title>Modified the classification status of verrucomicrobia.</title>
        <authorList>
            <person name="Feng X."/>
        </authorList>
    </citation>
    <scope>NUCLEOTIDE SEQUENCE</scope>
    <source>
        <strain evidence="11">KCTC 22201</strain>
    </source>
</reference>
<dbReference type="InterPro" id="IPR013830">
    <property type="entry name" value="SGNH_hydro"/>
</dbReference>
<feature type="domain" description="Sulfatase N-terminal" evidence="9">
    <location>
        <begin position="706"/>
        <end position="1050"/>
    </location>
</feature>
<dbReference type="SUPFAM" id="SSF49899">
    <property type="entry name" value="Concanavalin A-like lectins/glucanases"/>
    <property type="match status" value="1"/>
</dbReference>
<feature type="chain" id="PRO_5037357743" evidence="8">
    <location>
        <begin position="23"/>
        <end position="1273"/>
    </location>
</feature>
<dbReference type="GO" id="GO:0004065">
    <property type="term" value="F:arylsulfatase activity"/>
    <property type="evidence" value="ECO:0007669"/>
    <property type="project" value="TreeGrafter"/>
</dbReference>
<dbReference type="InterPro" id="IPR036514">
    <property type="entry name" value="SGNH_hydro_sf"/>
</dbReference>
<dbReference type="PANTHER" id="PTHR42693:SF42">
    <property type="entry name" value="ARYLSULFATASE G"/>
    <property type="match status" value="1"/>
</dbReference>
<comment type="cofactor">
    <cofactor evidence="1">
        <name>Ca(2+)</name>
        <dbReference type="ChEBI" id="CHEBI:29108"/>
    </cofactor>
</comment>
<organism evidence="11 12">
    <name type="scientific">Haloferula rosea</name>
    <dbReference type="NCBI Taxonomy" id="490093"/>
    <lineage>
        <taxon>Bacteria</taxon>
        <taxon>Pseudomonadati</taxon>
        <taxon>Verrucomicrobiota</taxon>
        <taxon>Verrucomicrobiia</taxon>
        <taxon>Verrucomicrobiales</taxon>
        <taxon>Verrucomicrobiaceae</taxon>
        <taxon>Haloferula</taxon>
    </lineage>
</organism>
<dbReference type="RefSeq" id="WP_200278760.1">
    <property type="nucleotide sequence ID" value="NZ_JAENII010000006.1"/>
</dbReference>
<dbReference type="Pfam" id="PF00884">
    <property type="entry name" value="Sulfatase"/>
    <property type="match status" value="1"/>
</dbReference>
<comment type="similarity">
    <text evidence="2">Belongs to the sulfatase family.</text>
</comment>
<dbReference type="Pfam" id="PF13472">
    <property type="entry name" value="Lipase_GDSL_2"/>
    <property type="match status" value="1"/>
</dbReference>
<keyword evidence="6" id="KW-0106">Calcium</keyword>
<evidence type="ECO:0000256" key="7">
    <source>
        <dbReference type="SAM" id="MobiDB-lite"/>
    </source>
</evidence>
<evidence type="ECO:0000259" key="10">
    <source>
        <dbReference type="Pfam" id="PF13472"/>
    </source>
</evidence>
<evidence type="ECO:0000259" key="9">
    <source>
        <dbReference type="Pfam" id="PF00884"/>
    </source>
</evidence>
<dbReference type="InterPro" id="IPR050738">
    <property type="entry name" value="Sulfatase"/>
</dbReference>
<dbReference type="Gene3D" id="3.40.720.10">
    <property type="entry name" value="Alkaline Phosphatase, subunit A"/>
    <property type="match status" value="1"/>
</dbReference>
<evidence type="ECO:0000256" key="8">
    <source>
        <dbReference type="SAM" id="SignalP"/>
    </source>
</evidence>
<evidence type="ECO:0000313" key="11">
    <source>
        <dbReference type="EMBL" id="MBK1827312.1"/>
    </source>
</evidence>
<evidence type="ECO:0000256" key="4">
    <source>
        <dbReference type="ARBA" id="ARBA00022729"/>
    </source>
</evidence>
<dbReference type="Gene3D" id="3.30.1120.10">
    <property type="match status" value="1"/>
</dbReference>